<gene>
    <name evidence="1" type="ORF">M9H77_17063</name>
</gene>
<evidence type="ECO:0000313" key="1">
    <source>
        <dbReference type="EMBL" id="KAI5667210.1"/>
    </source>
</evidence>
<accession>A0ACC0B3H9</accession>
<comment type="caution">
    <text evidence="1">The sequence shown here is derived from an EMBL/GenBank/DDBJ whole genome shotgun (WGS) entry which is preliminary data.</text>
</comment>
<name>A0ACC0B3H9_CATRO</name>
<organism evidence="1 2">
    <name type="scientific">Catharanthus roseus</name>
    <name type="common">Madagascar periwinkle</name>
    <name type="synonym">Vinca rosea</name>
    <dbReference type="NCBI Taxonomy" id="4058"/>
    <lineage>
        <taxon>Eukaryota</taxon>
        <taxon>Viridiplantae</taxon>
        <taxon>Streptophyta</taxon>
        <taxon>Embryophyta</taxon>
        <taxon>Tracheophyta</taxon>
        <taxon>Spermatophyta</taxon>
        <taxon>Magnoliopsida</taxon>
        <taxon>eudicotyledons</taxon>
        <taxon>Gunneridae</taxon>
        <taxon>Pentapetalae</taxon>
        <taxon>asterids</taxon>
        <taxon>lamiids</taxon>
        <taxon>Gentianales</taxon>
        <taxon>Apocynaceae</taxon>
        <taxon>Rauvolfioideae</taxon>
        <taxon>Vinceae</taxon>
        <taxon>Catharanthinae</taxon>
        <taxon>Catharanthus</taxon>
    </lineage>
</organism>
<dbReference type="EMBL" id="CM044704">
    <property type="protein sequence ID" value="KAI5667210.1"/>
    <property type="molecule type" value="Genomic_DNA"/>
</dbReference>
<sequence>MLGSPGSATENATGALRGDDNLGPVTDRTSQVVGRAVTASSRGVRGRHSTSDILSTSAPIGPGMYYDLGARGLPPSHLLYRLGAVLLLHHTIRTPSYPMIILDILSHYKHPMIQMRMLLLCLPVHSSSSSLLGPSRWTHLIAVLTMEPLIVAIPHLMLEQASRVDAKELSGCCIPALPPSRCTDHYIPWFLPRTHPRIQNPDRFPRGVQLPTTAPMTLYVLLDMISRELDRDDIDDATKVGRASDMIKKYHQTQR</sequence>
<reference evidence="2" key="1">
    <citation type="journal article" date="2023" name="Nat. Plants">
        <title>Single-cell RNA sequencing provides a high-resolution roadmap for understanding the multicellular compartmentation of specialized metabolism.</title>
        <authorList>
            <person name="Sun S."/>
            <person name="Shen X."/>
            <person name="Li Y."/>
            <person name="Li Y."/>
            <person name="Wang S."/>
            <person name="Li R."/>
            <person name="Zhang H."/>
            <person name="Shen G."/>
            <person name="Guo B."/>
            <person name="Wei J."/>
            <person name="Xu J."/>
            <person name="St-Pierre B."/>
            <person name="Chen S."/>
            <person name="Sun C."/>
        </authorList>
    </citation>
    <scope>NUCLEOTIDE SEQUENCE [LARGE SCALE GENOMIC DNA]</scope>
</reference>
<keyword evidence="2" id="KW-1185">Reference proteome</keyword>
<protein>
    <submittedName>
        <fullName evidence="1">Uncharacterized protein</fullName>
    </submittedName>
</protein>
<dbReference type="Proteomes" id="UP001060085">
    <property type="component" value="Linkage Group LG04"/>
</dbReference>
<proteinExistence type="predicted"/>
<evidence type="ECO:0000313" key="2">
    <source>
        <dbReference type="Proteomes" id="UP001060085"/>
    </source>
</evidence>